<keyword evidence="2" id="KW-1185">Reference proteome</keyword>
<dbReference type="Proteomes" id="UP000800235">
    <property type="component" value="Unassembled WGS sequence"/>
</dbReference>
<reference evidence="1" key="1">
    <citation type="journal article" date="2020" name="Stud. Mycol.">
        <title>101 Dothideomycetes genomes: a test case for predicting lifestyles and emergence of pathogens.</title>
        <authorList>
            <person name="Haridas S."/>
            <person name="Albert R."/>
            <person name="Binder M."/>
            <person name="Bloem J."/>
            <person name="Labutti K."/>
            <person name="Salamov A."/>
            <person name="Andreopoulos B."/>
            <person name="Baker S."/>
            <person name="Barry K."/>
            <person name="Bills G."/>
            <person name="Bluhm B."/>
            <person name="Cannon C."/>
            <person name="Castanera R."/>
            <person name="Culley D."/>
            <person name="Daum C."/>
            <person name="Ezra D."/>
            <person name="Gonzalez J."/>
            <person name="Henrissat B."/>
            <person name="Kuo A."/>
            <person name="Liang C."/>
            <person name="Lipzen A."/>
            <person name="Lutzoni F."/>
            <person name="Magnuson J."/>
            <person name="Mondo S."/>
            <person name="Nolan M."/>
            <person name="Ohm R."/>
            <person name="Pangilinan J."/>
            <person name="Park H.-J."/>
            <person name="Ramirez L."/>
            <person name="Alfaro M."/>
            <person name="Sun H."/>
            <person name="Tritt A."/>
            <person name="Yoshinaga Y."/>
            <person name="Zwiers L.-H."/>
            <person name="Turgeon B."/>
            <person name="Goodwin S."/>
            <person name="Spatafora J."/>
            <person name="Crous P."/>
            <person name="Grigoriev I."/>
        </authorList>
    </citation>
    <scope>NUCLEOTIDE SEQUENCE</scope>
    <source>
        <strain evidence="1">CBS 130266</strain>
    </source>
</reference>
<name>A0A9P4NT32_9PEZI</name>
<proteinExistence type="predicted"/>
<gene>
    <name evidence="1" type="ORF">EJ08DRAFT_632495</name>
</gene>
<dbReference type="EMBL" id="MU007033">
    <property type="protein sequence ID" value="KAF2431206.1"/>
    <property type="molecule type" value="Genomic_DNA"/>
</dbReference>
<accession>A0A9P4NT32</accession>
<organism evidence="1 2">
    <name type="scientific">Tothia fuscella</name>
    <dbReference type="NCBI Taxonomy" id="1048955"/>
    <lineage>
        <taxon>Eukaryota</taxon>
        <taxon>Fungi</taxon>
        <taxon>Dikarya</taxon>
        <taxon>Ascomycota</taxon>
        <taxon>Pezizomycotina</taxon>
        <taxon>Dothideomycetes</taxon>
        <taxon>Pleosporomycetidae</taxon>
        <taxon>Venturiales</taxon>
        <taxon>Cylindrosympodiaceae</taxon>
        <taxon>Tothia</taxon>
    </lineage>
</organism>
<sequence>MADDTSTKLVIVDPSGDVLLIVGPQKQEVQVSSKGLSLGSKVFQAMFSQHYNEGTELRASEQLYRLPLPDDEPQNMITLCKVLHVNHEGLDLSADIEKLKAFAIIADKYGCFAASSFFLTVWKSKFAAPTTLDHGGLMMLAYLSNDALAFRYHSQRLLSRWNGGFQHCQTVIDATETLPKEIFALLGTRRSELEQRLALVLMNPITRLLPCNSTISPRKSSEHSEMGAACMCGASKIYAHLRNLNLLKLWPVEPSGWDLDECLKSLSEFPERDVKGELGLRKDLSP</sequence>
<dbReference type="InterPro" id="IPR011333">
    <property type="entry name" value="SKP1/BTB/POZ_sf"/>
</dbReference>
<dbReference type="AlphaFoldDB" id="A0A9P4NT32"/>
<feature type="non-terminal residue" evidence="1">
    <location>
        <position position="286"/>
    </location>
</feature>
<comment type="caution">
    <text evidence="1">The sequence shown here is derived from an EMBL/GenBank/DDBJ whole genome shotgun (WGS) entry which is preliminary data.</text>
</comment>
<evidence type="ECO:0008006" key="3">
    <source>
        <dbReference type="Google" id="ProtNLM"/>
    </source>
</evidence>
<evidence type="ECO:0000313" key="2">
    <source>
        <dbReference type="Proteomes" id="UP000800235"/>
    </source>
</evidence>
<dbReference type="OrthoDB" id="4587411at2759"/>
<protein>
    <recommendedName>
        <fullName evidence="3">BTB domain-containing protein</fullName>
    </recommendedName>
</protein>
<dbReference type="Gene3D" id="3.30.710.10">
    <property type="entry name" value="Potassium Channel Kv1.1, Chain A"/>
    <property type="match status" value="1"/>
</dbReference>
<evidence type="ECO:0000313" key="1">
    <source>
        <dbReference type="EMBL" id="KAF2431206.1"/>
    </source>
</evidence>